<proteinExistence type="inferred from homology"/>
<evidence type="ECO:0000256" key="10">
    <source>
        <dbReference type="RuleBase" id="RU000304"/>
    </source>
</evidence>
<dbReference type="InterPro" id="IPR011009">
    <property type="entry name" value="Kinase-like_dom_sf"/>
</dbReference>
<keyword evidence="2 10" id="KW-0723">Serine/threonine-protein kinase</keyword>
<evidence type="ECO:0000256" key="1">
    <source>
        <dbReference type="ARBA" id="ARBA00012513"/>
    </source>
</evidence>
<protein>
    <recommendedName>
        <fullName evidence="1">non-specific serine/threonine protein kinase</fullName>
        <ecNumber evidence="1">2.7.11.1</ecNumber>
    </recommendedName>
</protein>
<evidence type="ECO:0000256" key="7">
    <source>
        <dbReference type="ARBA" id="ARBA00047899"/>
    </source>
</evidence>
<evidence type="ECO:0000313" key="14">
    <source>
        <dbReference type="Proteomes" id="UP001211907"/>
    </source>
</evidence>
<feature type="region of interest" description="Disordered" evidence="11">
    <location>
        <begin position="272"/>
        <end position="317"/>
    </location>
</feature>
<feature type="compositionally biased region" description="Acidic residues" evidence="11">
    <location>
        <begin position="52"/>
        <end position="87"/>
    </location>
</feature>
<comment type="caution">
    <text evidence="13">The sequence shown here is derived from an EMBL/GenBank/DDBJ whole genome shotgun (WGS) entry which is preliminary data.</text>
</comment>
<evidence type="ECO:0000259" key="12">
    <source>
        <dbReference type="PROSITE" id="PS50011"/>
    </source>
</evidence>
<dbReference type="GO" id="GO:0005524">
    <property type="term" value="F:ATP binding"/>
    <property type="evidence" value="ECO:0007669"/>
    <property type="project" value="UniProtKB-UniRule"/>
</dbReference>
<name>A0AAD5XBT5_9FUNG</name>
<dbReference type="GO" id="GO:0005634">
    <property type="term" value="C:nucleus"/>
    <property type="evidence" value="ECO:0007669"/>
    <property type="project" value="TreeGrafter"/>
</dbReference>
<evidence type="ECO:0000256" key="9">
    <source>
        <dbReference type="PROSITE-ProRule" id="PRU10141"/>
    </source>
</evidence>
<evidence type="ECO:0000313" key="13">
    <source>
        <dbReference type="EMBL" id="KAJ3115099.1"/>
    </source>
</evidence>
<comment type="catalytic activity">
    <reaction evidence="8">
        <text>L-seryl-[protein] + ATP = O-phospho-L-seryl-[protein] + ADP + H(+)</text>
        <dbReference type="Rhea" id="RHEA:17989"/>
        <dbReference type="Rhea" id="RHEA-COMP:9863"/>
        <dbReference type="Rhea" id="RHEA-COMP:11604"/>
        <dbReference type="ChEBI" id="CHEBI:15378"/>
        <dbReference type="ChEBI" id="CHEBI:29999"/>
        <dbReference type="ChEBI" id="CHEBI:30616"/>
        <dbReference type="ChEBI" id="CHEBI:83421"/>
        <dbReference type="ChEBI" id="CHEBI:456216"/>
        <dbReference type="EC" id="2.7.11.1"/>
    </reaction>
</comment>
<feature type="compositionally biased region" description="Low complexity" evidence="11">
    <location>
        <begin position="276"/>
        <end position="291"/>
    </location>
</feature>
<dbReference type="GO" id="GO:0050684">
    <property type="term" value="P:regulation of mRNA processing"/>
    <property type="evidence" value="ECO:0007669"/>
    <property type="project" value="TreeGrafter"/>
</dbReference>
<evidence type="ECO:0000256" key="6">
    <source>
        <dbReference type="ARBA" id="ARBA00022840"/>
    </source>
</evidence>
<feature type="compositionally biased region" description="Low complexity" evidence="11">
    <location>
        <begin position="35"/>
        <end position="51"/>
    </location>
</feature>
<feature type="region of interest" description="Disordered" evidence="11">
    <location>
        <begin position="1"/>
        <end position="96"/>
    </location>
</feature>
<dbReference type="Gene3D" id="1.10.510.10">
    <property type="entry name" value="Transferase(Phosphotransferase) domain 1"/>
    <property type="match status" value="1"/>
</dbReference>
<dbReference type="Proteomes" id="UP001211907">
    <property type="component" value="Unassembled WGS sequence"/>
</dbReference>
<dbReference type="GO" id="GO:0004674">
    <property type="term" value="F:protein serine/threonine kinase activity"/>
    <property type="evidence" value="ECO:0007669"/>
    <property type="project" value="UniProtKB-KW"/>
</dbReference>
<dbReference type="InterPro" id="IPR000719">
    <property type="entry name" value="Prot_kinase_dom"/>
</dbReference>
<dbReference type="EMBL" id="JADGJH010001315">
    <property type="protein sequence ID" value="KAJ3115099.1"/>
    <property type="molecule type" value="Genomic_DNA"/>
</dbReference>
<gene>
    <name evidence="13" type="primary">DSK1_1</name>
    <name evidence="13" type="ORF">HK100_001456</name>
</gene>
<dbReference type="SUPFAM" id="SSF56112">
    <property type="entry name" value="Protein kinase-like (PK-like)"/>
    <property type="match status" value="1"/>
</dbReference>
<keyword evidence="3" id="KW-0808">Transferase</keyword>
<accession>A0AAD5XBT5</accession>
<dbReference type="GO" id="GO:0005737">
    <property type="term" value="C:cytoplasm"/>
    <property type="evidence" value="ECO:0007669"/>
    <property type="project" value="TreeGrafter"/>
</dbReference>
<dbReference type="PANTHER" id="PTHR47634">
    <property type="entry name" value="PROTEIN KINASE DOMAIN-CONTAINING PROTEIN-RELATED"/>
    <property type="match status" value="1"/>
</dbReference>
<comment type="similarity">
    <text evidence="10">Belongs to the protein kinase superfamily.</text>
</comment>
<keyword evidence="14" id="KW-1185">Reference proteome</keyword>
<keyword evidence="4 9" id="KW-0547">Nucleotide-binding</keyword>
<dbReference type="InterPro" id="IPR051334">
    <property type="entry name" value="SRPK"/>
</dbReference>
<dbReference type="AlphaFoldDB" id="A0AAD5XBT5"/>
<evidence type="ECO:0000256" key="2">
    <source>
        <dbReference type="ARBA" id="ARBA00022527"/>
    </source>
</evidence>
<feature type="binding site" evidence="9">
    <location>
        <position position="144"/>
    </location>
    <ligand>
        <name>ATP</name>
        <dbReference type="ChEBI" id="CHEBI:30616"/>
    </ligand>
</feature>
<dbReference type="InterPro" id="IPR008271">
    <property type="entry name" value="Ser/Thr_kinase_AS"/>
</dbReference>
<evidence type="ECO:0000256" key="11">
    <source>
        <dbReference type="SAM" id="MobiDB-lite"/>
    </source>
</evidence>
<reference evidence="13" key="1">
    <citation type="submission" date="2020-05" db="EMBL/GenBank/DDBJ databases">
        <title>Phylogenomic resolution of chytrid fungi.</title>
        <authorList>
            <person name="Stajich J.E."/>
            <person name="Amses K."/>
            <person name="Simmons R."/>
            <person name="Seto K."/>
            <person name="Myers J."/>
            <person name="Bonds A."/>
            <person name="Quandt C.A."/>
            <person name="Barry K."/>
            <person name="Liu P."/>
            <person name="Grigoriev I."/>
            <person name="Longcore J.E."/>
            <person name="James T.Y."/>
        </authorList>
    </citation>
    <scope>NUCLEOTIDE SEQUENCE</scope>
    <source>
        <strain evidence="13">JEL0513</strain>
    </source>
</reference>
<sequence>MGSNTNSSTLKSKEKELETARGSVNSDEDNKDSADNSSDNSGEFSADNNNNESDDDEDEDDDGEEAEEDSDATDEPQQTAEEEEDEAEYIKGGYHPVSIGDVYSTGRYHVLRKLGWGHFSTVWLAKDQKQPQQEQQSPPVVALKIVKSAQHYSETAIDEIKLLEKVVNANPNNQNRRKIVELKDWFKIKGPNGSHVTMAFEVLGPNLLTLIRQYHHRGIPVPIVKRIMKQVLQGLQYLHDECHIIHTDLKPENVLICVDVDETLQKLGLAPKEIEPSTATPPTVTTTGMSKSQKKKARQKASAAAKANKQTSTKNDM</sequence>
<dbReference type="Pfam" id="PF00069">
    <property type="entry name" value="Pkinase"/>
    <property type="match status" value="1"/>
</dbReference>
<dbReference type="FunFam" id="3.30.200.20:FF:000770">
    <property type="entry name" value="SRSF protein kinase 2"/>
    <property type="match status" value="1"/>
</dbReference>
<feature type="domain" description="Protein kinase" evidence="12">
    <location>
        <begin position="108"/>
        <end position="317"/>
    </location>
</feature>
<dbReference type="PROSITE" id="PS00108">
    <property type="entry name" value="PROTEIN_KINASE_ST"/>
    <property type="match status" value="1"/>
</dbReference>
<dbReference type="InterPro" id="IPR017441">
    <property type="entry name" value="Protein_kinase_ATP_BS"/>
</dbReference>
<dbReference type="GO" id="GO:0000245">
    <property type="term" value="P:spliceosomal complex assembly"/>
    <property type="evidence" value="ECO:0007669"/>
    <property type="project" value="TreeGrafter"/>
</dbReference>
<keyword evidence="6 9" id="KW-0067">ATP-binding</keyword>
<dbReference type="PROSITE" id="PS50011">
    <property type="entry name" value="PROTEIN_KINASE_DOM"/>
    <property type="match status" value="1"/>
</dbReference>
<dbReference type="PANTHER" id="PTHR47634:SF9">
    <property type="entry name" value="PROTEIN KINASE DOMAIN-CONTAINING PROTEIN-RELATED"/>
    <property type="match status" value="1"/>
</dbReference>
<dbReference type="EC" id="2.7.11.1" evidence="1"/>
<feature type="compositionally biased region" description="Low complexity" evidence="11">
    <location>
        <begin position="300"/>
        <end position="317"/>
    </location>
</feature>
<evidence type="ECO:0000256" key="8">
    <source>
        <dbReference type="ARBA" id="ARBA00048679"/>
    </source>
</evidence>
<evidence type="ECO:0000256" key="4">
    <source>
        <dbReference type="ARBA" id="ARBA00022741"/>
    </source>
</evidence>
<dbReference type="PROSITE" id="PS00107">
    <property type="entry name" value="PROTEIN_KINASE_ATP"/>
    <property type="match status" value="1"/>
</dbReference>
<dbReference type="SMART" id="SM00220">
    <property type="entry name" value="S_TKc"/>
    <property type="match status" value="1"/>
</dbReference>
<keyword evidence="5 13" id="KW-0418">Kinase</keyword>
<comment type="catalytic activity">
    <reaction evidence="7">
        <text>L-threonyl-[protein] + ATP = O-phospho-L-threonyl-[protein] + ADP + H(+)</text>
        <dbReference type="Rhea" id="RHEA:46608"/>
        <dbReference type="Rhea" id="RHEA-COMP:11060"/>
        <dbReference type="Rhea" id="RHEA-COMP:11605"/>
        <dbReference type="ChEBI" id="CHEBI:15378"/>
        <dbReference type="ChEBI" id="CHEBI:30013"/>
        <dbReference type="ChEBI" id="CHEBI:30616"/>
        <dbReference type="ChEBI" id="CHEBI:61977"/>
        <dbReference type="ChEBI" id="CHEBI:456216"/>
        <dbReference type="EC" id="2.7.11.1"/>
    </reaction>
</comment>
<feature type="compositionally biased region" description="Polar residues" evidence="11">
    <location>
        <begin position="1"/>
        <end position="10"/>
    </location>
</feature>
<organism evidence="13 14">
    <name type="scientific">Physocladia obscura</name>
    <dbReference type="NCBI Taxonomy" id="109957"/>
    <lineage>
        <taxon>Eukaryota</taxon>
        <taxon>Fungi</taxon>
        <taxon>Fungi incertae sedis</taxon>
        <taxon>Chytridiomycota</taxon>
        <taxon>Chytridiomycota incertae sedis</taxon>
        <taxon>Chytridiomycetes</taxon>
        <taxon>Chytridiales</taxon>
        <taxon>Chytriomycetaceae</taxon>
        <taxon>Physocladia</taxon>
    </lineage>
</organism>
<dbReference type="Gene3D" id="3.30.200.20">
    <property type="entry name" value="Phosphorylase Kinase, domain 1"/>
    <property type="match status" value="1"/>
</dbReference>
<evidence type="ECO:0000256" key="5">
    <source>
        <dbReference type="ARBA" id="ARBA00022777"/>
    </source>
</evidence>
<evidence type="ECO:0000256" key="3">
    <source>
        <dbReference type="ARBA" id="ARBA00022679"/>
    </source>
</evidence>